<dbReference type="EMBL" id="JAHYIQ010000019">
    <property type="protein sequence ID" value="KAK1123891.1"/>
    <property type="molecule type" value="Genomic_DNA"/>
</dbReference>
<dbReference type="AlphaFoldDB" id="A0AA40FRX8"/>
<comment type="caution">
    <text evidence="1">The sequence shown here is derived from an EMBL/GenBank/DDBJ whole genome shotgun (WGS) entry which is preliminary data.</text>
</comment>
<evidence type="ECO:0000313" key="1">
    <source>
        <dbReference type="EMBL" id="KAK1123891.1"/>
    </source>
</evidence>
<name>A0AA40FRX8_9HYME</name>
<accession>A0AA40FRX8</accession>
<feature type="non-terminal residue" evidence="1">
    <location>
        <position position="1"/>
    </location>
</feature>
<sequence>DKKEKSTDYDRVEKGEKFLERIYIQPEPRHHRNPKLITTPSNTKQPSQHVLAFALEVTGKLIIPPRWVGSSSTATNSHLASARPRNLLFL</sequence>
<organism evidence="1 2">
    <name type="scientific">Melipona bicolor</name>
    <dbReference type="NCBI Taxonomy" id="60889"/>
    <lineage>
        <taxon>Eukaryota</taxon>
        <taxon>Metazoa</taxon>
        <taxon>Ecdysozoa</taxon>
        <taxon>Arthropoda</taxon>
        <taxon>Hexapoda</taxon>
        <taxon>Insecta</taxon>
        <taxon>Pterygota</taxon>
        <taxon>Neoptera</taxon>
        <taxon>Endopterygota</taxon>
        <taxon>Hymenoptera</taxon>
        <taxon>Apocrita</taxon>
        <taxon>Aculeata</taxon>
        <taxon>Apoidea</taxon>
        <taxon>Anthophila</taxon>
        <taxon>Apidae</taxon>
        <taxon>Melipona</taxon>
    </lineage>
</organism>
<keyword evidence="2" id="KW-1185">Reference proteome</keyword>
<dbReference type="Proteomes" id="UP001177670">
    <property type="component" value="Unassembled WGS sequence"/>
</dbReference>
<gene>
    <name evidence="1" type="ORF">K0M31_006921</name>
</gene>
<proteinExistence type="predicted"/>
<evidence type="ECO:0000313" key="2">
    <source>
        <dbReference type="Proteomes" id="UP001177670"/>
    </source>
</evidence>
<reference evidence="1" key="1">
    <citation type="submission" date="2021-10" db="EMBL/GenBank/DDBJ databases">
        <title>Melipona bicolor Genome sequencing and assembly.</title>
        <authorList>
            <person name="Araujo N.S."/>
            <person name="Arias M.C."/>
        </authorList>
    </citation>
    <scope>NUCLEOTIDE SEQUENCE</scope>
    <source>
        <strain evidence="1">USP_2M_L1-L4_2017</strain>
        <tissue evidence="1">Whole body</tissue>
    </source>
</reference>
<protein>
    <submittedName>
        <fullName evidence="1">Uncharacterized protein</fullName>
    </submittedName>
</protein>